<organism evidence="1 2">
    <name type="scientific">Plutella xylostella</name>
    <name type="common">Diamondback moth</name>
    <name type="synonym">Plutella maculipennis</name>
    <dbReference type="NCBI Taxonomy" id="51655"/>
    <lineage>
        <taxon>Eukaryota</taxon>
        <taxon>Metazoa</taxon>
        <taxon>Ecdysozoa</taxon>
        <taxon>Arthropoda</taxon>
        <taxon>Hexapoda</taxon>
        <taxon>Insecta</taxon>
        <taxon>Pterygota</taxon>
        <taxon>Neoptera</taxon>
        <taxon>Endopterygota</taxon>
        <taxon>Lepidoptera</taxon>
        <taxon>Glossata</taxon>
        <taxon>Ditrysia</taxon>
        <taxon>Yponomeutoidea</taxon>
        <taxon>Plutellidae</taxon>
        <taxon>Plutella</taxon>
    </lineage>
</organism>
<evidence type="ECO:0000313" key="1">
    <source>
        <dbReference type="EMBL" id="KAG7296403.1"/>
    </source>
</evidence>
<gene>
    <name evidence="1" type="ORF">JYU34_021556</name>
</gene>
<accession>A0ABQ7PUE0</accession>
<proteinExistence type="predicted"/>
<sequence length="55" mass="5862">MRQACRGNVVVSQAAARVITPIEPPGGADMMDGSCDVTCPQPRAEATTRRQIPHN</sequence>
<dbReference type="EMBL" id="JAHIBW010000029">
    <property type="protein sequence ID" value="KAG7296403.1"/>
    <property type="molecule type" value="Genomic_DNA"/>
</dbReference>
<name>A0ABQ7PUE0_PLUXY</name>
<reference evidence="1 2" key="1">
    <citation type="submission" date="2021-06" db="EMBL/GenBank/DDBJ databases">
        <title>A haploid diamondback moth (Plutella xylostella L.) genome assembly resolves 31 chromosomes and identifies a diamide resistance mutation.</title>
        <authorList>
            <person name="Ward C.M."/>
            <person name="Perry K.D."/>
            <person name="Baker G."/>
            <person name="Powis K."/>
            <person name="Heckel D.G."/>
            <person name="Baxter S.W."/>
        </authorList>
    </citation>
    <scope>NUCLEOTIDE SEQUENCE [LARGE SCALE GENOMIC DNA]</scope>
    <source>
        <strain evidence="1 2">LV</strain>
        <tissue evidence="1">Single pupa</tissue>
    </source>
</reference>
<feature type="non-terminal residue" evidence="1">
    <location>
        <position position="55"/>
    </location>
</feature>
<comment type="caution">
    <text evidence="1">The sequence shown here is derived from an EMBL/GenBank/DDBJ whole genome shotgun (WGS) entry which is preliminary data.</text>
</comment>
<keyword evidence="2" id="KW-1185">Reference proteome</keyword>
<evidence type="ECO:0000313" key="2">
    <source>
        <dbReference type="Proteomes" id="UP000823941"/>
    </source>
</evidence>
<protein>
    <submittedName>
        <fullName evidence="1">Uncharacterized protein</fullName>
    </submittedName>
</protein>
<dbReference type="Proteomes" id="UP000823941">
    <property type="component" value="Chromosome 29"/>
</dbReference>